<dbReference type="InterPro" id="IPR029069">
    <property type="entry name" value="HotDog_dom_sf"/>
</dbReference>
<dbReference type="InterPro" id="IPR052342">
    <property type="entry name" value="MCH/BMMD"/>
</dbReference>
<comment type="similarity">
    <text evidence="1">Belongs to the enoyl-CoA hydratase/isomerase family.</text>
</comment>
<evidence type="ECO:0000256" key="1">
    <source>
        <dbReference type="ARBA" id="ARBA00005254"/>
    </source>
</evidence>
<gene>
    <name evidence="3" type="ORF">GCM10009858_02290</name>
</gene>
<dbReference type="PANTHER" id="PTHR43664:SF1">
    <property type="entry name" value="BETA-METHYLMALYL-COA DEHYDRATASE"/>
    <property type="match status" value="1"/>
</dbReference>
<evidence type="ECO:0000313" key="3">
    <source>
        <dbReference type="EMBL" id="GAA2468503.1"/>
    </source>
</evidence>
<protein>
    <submittedName>
        <fullName evidence="3">MaoC family dehydratase</fullName>
    </submittedName>
</protein>
<dbReference type="PANTHER" id="PTHR43664">
    <property type="entry name" value="MONOAMINE OXIDASE-RELATED"/>
    <property type="match status" value="1"/>
</dbReference>
<dbReference type="Proteomes" id="UP001500730">
    <property type="component" value="Unassembled WGS sequence"/>
</dbReference>
<dbReference type="EMBL" id="BAAARE010000001">
    <property type="protein sequence ID" value="GAA2468503.1"/>
    <property type="molecule type" value="Genomic_DNA"/>
</dbReference>
<organism evidence="3 4">
    <name type="scientific">Terrabacter carboxydivorans</name>
    <dbReference type="NCBI Taxonomy" id="619730"/>
    <lineage>
        <taxon>Bacteria</taxon>
        <taxon>Bacillati</taxon>
        <taxon>Actinomycetota</taxon>
        <taxon>Actinomycetes</taxon>
        <taxon>Micrococcales</taxon>
        <taxon>Intrasporangiaceae</taxon>
        <taxon>Terrabacter</taxon>
    </lineage>
</organism>
<feature type="domain" description="MaoC-like" evidence="2">
    <location>
        <begin position="30"/>
        <end position="118"/>
    </location>
</feature>
<name>A0ABN3KTU4_9MICO</name>
<dbReference type="SUPFAM" id="SSF54637">
    <property type="entry name" value="Thioesterase/thiol ester dehydrase-isomerase"/>
    <property type="match status" value="1"/>
</dbReference>
<comment type="caution">
    <text evidence="3">The sequence shown here is derived from an EMBL/GenBank/DDBJ whole genome shotgun (WGS) entry which is preliminary data.</text>
</comment>
<evidence type="ECO:0000313" key="4">
    <source>
        <dbReference type="Proteomes" id="UP001500730"/>
    </source>
</evidence>
<dbReference type="Gene3D" id="3.10.129.10">
    <property type="entry name" value="Hotdog Thioesterase"/>
    <property type="match status" value="1"/>
</dbReference>
<keyword evidence="4" id="KW-1185">Reference proteome</keyword>
<proteinExistence type="inferred from homology"/>
<dbReference type="InterPro" id="IPR002539">
    <property type="entry name" value="MaoC-like_dom"/>
</dbReference>
<accession>A0ABN3KTU4</accession>
<dbReference type="Pfam" id="PF01575">
    <property type="entry name" value="MaoC_dehydratas"/>
    <property type="match status" value="1"/>
</dbReference>
<reference evidence="3 4" key="1">
    <citation type="journal article" date="2019" name="Int. J. Syst. Evol. Microbiol.">
        <title>The Global Catalogue of Microorganisms (GCM) 10K type strain sequencing project: providing services to taxonomists for standard genome sequencing and annotation.</title>
        <authorList>
            <consortium name="The Broad Institute Genomics Platform"/>
            <consortium name="The Broad Institute Genome Sequencing Center for Infectious Disease"/>
            <person name="Wu L."/>
            <person name="Ma J."/>
        </authorList>
    </citation>
    <scope>NUCLEOTIDE SEQUENCE [LARGE SCALE GENOMIC DNA]</scope>
    <source>
        <strain evidence="3 4">JCM 16259</strain>
    </source>
</reference>
<evidence type="ECO:0000259" key="2">
    <source>
        <dbReference type="Pfam" id="PF01575"/>
    </source>
</evidence>
<sequence>MNGTHAETSKTMRLSAEQMPVGVEVDCGSHVVTEDQIVEFASLWDPQYFHVDQEAAVHSDFGGLIASGVHTTAIFQRLAATGVYRKYDVIAGKEIHNLRFLRPVRAGDVLTATLLVQSVEPDGPGRCLVTIHGSLHNQHGRPVLELEVDSLLRSETAIRRSSATSR</sequence>